<gene>
    <name evidence="1" type="ORF">C3942_07365</name>
</gene>
<dbReference type="RefSeq" id="WP_104229730.1">
    <property type="nucleotide sequence ID" value="NZ_PSNW01000003.1"/>
</dbReference>
<keyword evidence="2" id="KW-1185">Reference proteome</keyword>
<evidence type="ECO:0000313" key="1">
    <source>
        <dbReference type="EMBL" id="PPE74572.1"/>
    </source>
</evidence>
<sequence>METRSIRLGTPQLELLEKISHAGALPLDDLQLDDVMALGGLSLISLDAGAVRVTPRGSRFLAYSLESATH</sequence>
<reference evidence="1 2" key="1">
    <citation type="submission" date="2018-02" db="EMBL/GenBank/DDBJ databases">
        <title>Genome sequencing of Solimonas sp. HR-BB.</title>
        <authorList>
            <person name="Lee Y."/>
            <person name="Jeon C.O."/>
        </authorList>
    </citation>
    <scope>NUCLEOTIDE SEQUENCE [LARGE SCALE GENOMIC DNA]</scope>
    <source>
        <strain evidence="1 2">HR-BB</strain>
    </source>
</reference>
<dbReference type="AlphaFoldDB" id="A0A2S5THZ0"/>
<comment type="caution">
    <text evidence="1">The sequence shown here is derived from an EMBL/GenBank/DDBJ whole genome shotgun (WGS) entry which is preliminary data.</text>
</comment>
<accession>A0A2S5THZ0</accession>
<organism evidence="1 2">
    <name type="scientific">Solimonas fluminis</name>
    <dbReference type="NCBI Taxonomy" id="2086571"/>
    <lineage>
        <taxon>Bacteria</taxon>
        <taxon>Pseudomonadati</taxon>
        <taxon>Pseudomonadota</taxon>
        <taxon>Gammaproteobacteria</taxon>
        <taxon>Nevskiales</taxon>
        <taxon>Nevskiaceae</taxon>
        <taxon>Solimonas</taxon>
    </lineage>
</organism>
<name>A0A2S5THZ0_9GAMM</name>
<dbReference type="Proteomes" id="UP000238220">
    <property type="component" value="Unassembled WGS sequence"/>
</dbReference>
<dbReference type="OrthoDB" id="9873549at2"/>
<evidence type="ECO:0000313" key="2">
    <source>
        <dbReference type="Proteomes" id="UP000238220"/>
    </source>
</evidence>
<protein>
    <submittedName>
        <fullName evidence="1">Uncharacterized protein</fullName>
    </submittedName>
</protein>
<proteinExistence type="predicted"/>
<dbReference type="EMBL" id="PSNW01000003">
    <property type="protein sequence ID" value="PPE74572.1"/>
    <property type="molecule type" value="Genomic_DNA"/>
</dbReference>